<dbReference type="EMBL" id="DUZY01000008">
    <property type="protein sequence ID" value="DAD48269.1"/>
    <property type="molecule type" value="Genomic_DNA"/>
</dbReference>
<evidence type="ECO:0000313" key="4">
    <source>
        <dbReference type="EMBL" id="DAD48269.1"/>
    </source>
</evidence>
<evidence type="ECO:0000313" key="5">
    <source>
        <dbReference type="Proteomes" id="UP000607653"/>
    </source>
</evidence>
<organism evidence="4 5">
    <name type="scientific">Nelumbo nucifera</name>
    <name type="common">Sacred lotus</name>
    <dbReference type="NCBI Taxonomy" id="4432"/>
    <lineage>
        <taxon>Eukaryota</taxon>
        <taxon>Viridiplantae</taxon>
        <taxon>Streptophyta</taxon>
        <taxon>Embryophyta</taxon>
        <taxon>Tracheophyta</taxon>
        <taxon>Spermatophyta</taxon>
        <taxon>Magnoliopsida</taxon>
        <taxon>Proteales</taxon>
        <taxon>Nelumbonaceae</taxon>
        <taxon>Nelumbo</taxon>
    </lineage>
</organism>
<dbReference type="AlphaFoldDB" id="A0A822ZYS1"/>
<dbReference type="InterPro" id="IPR042185">
    <property type="entry name" value="Serpin_sf_2"/>
</dbReference>
<evidence type="ECO:0000259" key="3">
    <source>
        <dbReference type="SMART" id="SM00093"/>
    </source>
</evidence>
<dbReference type="SMART" id="SM00093">
    <property type="entry name" value="SERPIN"/>
    <property type="match status" value="1"/>
</dbReference>
<name>A0A822ZYS1_NELNU</name>
<dbReference type="Gene3D" id="6.20.40.10">
    <property type="match status" value="1"/>
</dbReference>
<dbReference type="PROSITE" id="PS00284">
    <property type="entry name" value="SERPIN"/>
    <property type="match status" value="1"/>
</dbReference>
<gene>
    <name evidence="4" type="ORF">HUJ06_018206</name>
</gene>
<dbReference type="SUPFAM" id="SSF56574">
    <property type="entry name" value="Serpins"/>
    <property type="match status" value="1"/>
</dbReference>
<proteinExistence type="inferred from homology"/>
<evidence type="ECO:0000256" key="2">
    <source>
        <dbReference type="RuleBase" id="RU000411"/>
    </source>
</evidence>
<keyword evidence="5" id="KW-1185">Reference proteome</keyword>
<dbReference type="PANTHER" id="PTHR11461:SF211">
    <property type="entry name" value="GH10112P-RELATED"/>
    <property type="match status" value="1"/>
</dbReference>
<dbReference type="InterPro" id="IPR000215">
    <property type="entry name" value="Serpin_fam"/>
</dbReference>
<reference evidence="4 5" key="1">
    <citation type="journal article" date="2020" name="Mol. Biol. Evol.">
        <title>Distinct Expression and Methylation Patterns for Genes with Different Fates following a Single Whole-Genome Duplication in Flowering Plants.</title>
        <authorList>
            <person name="Shi T."/>
            <person name="Rahmani R.S."/>
            <person name="Gugger P.F."/>
            <person name="Wang M."/>
            <person name="Li H."/>
            <person name="Zhang Y."/>
            <person name="Li Z."/>
            <person name="Wang Q."/>
            <person name="Van de Peer Y."/>
            <person name="Marchal K."/>
            <person name="Chen J."/>
        </authorList>
    </citation>
    <scope>NUCLEOTIDE SEQUENCE [LARGE SCALE GENOMIC DNA]</scope>
    <source>
        <tissue evidence="4">Leaf</tissue>
    </source>
</reference>
<protein>
    <recommendedName>
        <fullName evidence="3">Serpin domain-containing protein</fullName>
    </recommendedName>
</protein>
<comment type="similarity">
    <text evidence="1 2">Belongs to the serpin family.</text>
</comment>
<dbReference type="Gene3D" id="2.30.39.10">
    <property type="entry name" value="Alpha-1-antitrypsin, domain 1"/>
    <property type="match status" value="2"/>
</dbReference>
<evidence type="ECO:0000256" key="1">
    <source>
        <dbReference type="ARBA" id="ARBA00009500"/>
    </source>
</evidence>
<comment type="caution">
    <text evidence="4">The sequence shown here is derived from an EMBL/GenBank/DDBJ whole genome shotgun (WGS) entry which is preliminary data.</text>
</comment>
<sequence>MSEIRQVLHLRRGHQLQFCLLSLFYLPRFEPCRLRIQRSNIGTDIIIPQVPEHRSSPTGWPSTHRFRQRTSDQWRPHLFFINGVWVEKSVNLKPAFKDIVNSVYKAEAEAVDFVNKPLEVTENVNTWVEEETNGLIKNLLPIHSIVGDTRIVLANALYFKGEWKKHFDKSKTETMASKYSRLPYKQGDDNSRCFSMYIFLPDERDGLHDLIEKVASDPEFIDRYLPVRQIQVKDFRIPKFKISFGFEASKVLKELGLVLPFDKNETELTEMLTGPLEGGNPFVSGAYHKCFVEIDEAGTVAAAGTAILIQQQCLSFPIDFVADHPFMFVVRDDLSGAVLFMGHVINPSVVGN</sequence>
<dbReference type="GO" id="GO:0004867">
    <property type="term" value="F:serine-type endopeptidase inhibitor activity"/>
    <property type="evidence" value="ECO:0007669"/>
    <property type="project" value="InterPro"/>
</dbReference>
<feature type="domain" description="Serpin" evidence="3">
    <location>
        <begin position="21"/>
        <end position="347"/>
    </location>
</feature>
<dbReference type="InterPro" id="IPR023795">
    <property type="entry name" value="Serpin_CS"/>
</dbReference>
<accession>A0A822ZYS1</accession>
<dbReference type="Pfam" id="PF00079">
    <property type="entry name" value="Serpin"/>
    <property type="match status" value="2"/>
</dbReference>
<dbReference type="GO" id="GO:0005615">
    <property type="term" value="C:extracellular space"/>
    <property type="evidence" value="ECO:0007669"/>
    <property type="project" value="InterPro"/>
</dbReference>
<dbReference type="InterPro" id="IPR042178">
    <property type="entry name" value="Serpin_sf_1"/>
</dbReference>
<dbReference type="Proteomes" id="UP000607653">
    <property type="component" value="Unassembled WGS sequence"/>
</dbReference>
<dbReference type="InterPro" id="IPR023796">
    <property type="entry name" value="Serpin_dom"/>
</dbReference>
<dbReference type="InterPro" id="IPR036186">
    <property type="entry name" value="Serpin_sf"/>
</dbReference>
<dbReference type="Gene3D" id="3.30.497.10">
    <property type="entry name" value="Antithrombin, subunit I, domain 2"/>
    <property type="match status" value="1"/>
</dbReference>
<dbReference type="PANTHER" id="PTHR11461">
    <property type="entry name" value="SERINE PROTEASE INHIBITOR, SERPIN"/>
    <property type="match status" value="1"/>
</dbReference>